<evidence type="ECO:0000256" key="4">
    <source>
        <dbReference type="ARBA" id="ARBA00022989"/>
    </source>
</evidence>
<keyword evidence="3 6" id="KW-0812">Transmembrane</keyword>
<evidence type="ECO:0000256" key="1">
    <source>
        <dbReference type="ARBA" id="ARBA00004308"/>
    </source>
</evidence>
<proteinExistence type="inferred from homology"/>
<dbReference type="Proteomes" id="UP000199208">
    <property type="component" value="Unassembled WGS sequence"/>
</dbReference>
<dbReference type="STRING" id="1120920.SAMN03080599_00795"/>
<name>A0A1G5RTZ1_9FIRM</name>
<evidence type="ECO:0000256" key="5">
    <source>
        <dbReference type="ARBA" id="ARBA00023136"/>
    </source>
</evidence>
<dbReference type="AlphaFoldDB" id="A0A1G5RTZ1"/>
<reference evidence="7 8" key="1">
    <citation type="submission" date="2016-10" db="EMBL/GenBank/DDBJ databases">
        <authorList>
            <person name="de Groot N.N."/>
        </authorList>
    </citation>
    <scope>NUCLEOTIDE SEQUENCE [LARGE SCALE GENOMIC DNA]</scope>
    <source>
        <strain evidence="7 8">DSM 2784</strain>
    </source>
</reference>
<dbReference type="PANTHER" id="PTHR35791">
    <property type="entry name" value="UPF0754 MEMBRANE PROTEIN YHEB"/>
    <property type="match status" value="1"/>
</dbReference>
<organism evidence="7 8">
    <name type="scientific">Acidaminobacter hydrogenoformans DSM 2784</name>
    <dbReference type="NCBI Taxonomy" id="1120920"/>
    <lineage>
        <taxon>Bacteria</taxon>
        <taxon>Bacillati</taxon>
        <taxon>Bacillota</taxon>
        <taxon>Clostridia</taxon>
        <taxon>Peptostreptococcales</taxon>
        <taxon>Acidaminobacteraceae</taxon>
        <taxon>Acidaminobacter</taxon>
    </lineage>
</organism>
<evidence type="ECO:0000313" key="7">
    <source>
        <dbReference type="EMBL" id="SCZ77585.1"/>
    </source>
</evidence>
<evidence type="ECO:0008006" key="9">
    <source>
        <dbReference type="Google" id="ProtNLM"/>
    </source>
</evidence>
<protein>
    <recommendedName>
        <fullName evidence="9">DUF445 domain-containing protein</fullName>
    </recommendedName>
</protein>
<evidence type="ECO:0000256" key="2">
    <source>
        <dbReference type="ARBA" id="ARBA00008053"/>
    </source>
</evidence>
<dbReference type="Pfam" id="PF04286">
    <property type="entry name" value="DUF445"/>
    <property type="match status" value="1"/>
</dbReference>
<comment type="similarity">
    <text evidence="2">Belongs to the UPF0754 family.</text>
</comment>
<keyword evidence="4 6" id="KW-1133">Transmembrane helix</keyword>
<keyword evidence="5 6" id="KW-0472">Membrane</keyword>
<dbReference type="OrthoDB" id="9787430at2"/>
<evidence type="ECO:0000256" key="6">
    <source>
        <dbReference type="SAM" id="Phobius"/>
    </source>
</evidence>
<evidence type="ECO:0000313" key="8">
    <source>
        <dbReference type="Proteomes" id="UP000199208"/>
    </source>
</evidence>
<gene>
    <name evidence="7" type="ORF">SAMN03080599_00795</name>
</gene>
<feature type="transmembrane region" description="Helical" evidence="6">
    <location>
        <begin position="6"/>
        <end position="28"/>
    </location>
</feature>
<keyword evidence="8" id="KW-1185">Reference proteome</keyword>
<dbReference type="RefSeq" id="WP_092589603.1">
    <property type="nucleotide sequence ID" value="NZ_FMWL01000003.1"/>
</dbReference>
<dbReference type="PANTHER" id="PTHR35791:SF1">
    <property type="entry name" value="UPF0754 MEMBRANE PROTEIN YHEB"/>
    <property type="match status" value="1"/>
</dbReference>
<dbReference type="EMBL" id="FMWL01000003">
    <property type="protein sequence ID" value="SCZ77585.1"/>
    <property type="molecule type" value="Genomic_DNA"/>
</dbReference>
<comment type="subcellular location">
    <subcellularLocation>
        <location evidence="1">Endomembrane system</location>
    </subcellularLocation>
</comment>
<accession>A0A1G5RTZ1</accession>
<feature type="transmembrane region" description="Helical" evidence="6">
    <location>
        <begin position="179"/>
        <end position="199"/>
    </location>
</feature>
<sequence length="200" mass="22742">MILKLTMMALIGALIGWATNWLAIKLLFRPYEPYKIPFLPLTIQGLMPKRRPQIAHSVGVTVERELVTVEEIVDKMIEDLDKDEIVRLVKMRVSEIAKQKMPSIIPGIFRELIYSYIEEAIDENAEAAITEISEKVVHRAAEKVSIGLLVEEKINEFDFRKIEEIVVEVANKELRHIEWLGGVIGLVIGLLQGSLVLFVL</sequence>
<evidence type="ECO:0000256" key="3">
    <source>
        <dbReference type="ARBA" id="ARBA00022692"/>
    </source>
</evidence>
<dbReference type="GO" id="GO:0012505">
    <property type="term" value="C:endomembrane system"/>
    <property type="evidence" value="ECO:0007669"/>
    <property type="project" value="UniProtKB-SubCell"/>
</dbReference>
<dbReference type="InterPro" id="IPR007383">
    <property type="entry name" value="DUF445"/>
</dbReference>